<keyword evidence="2" id="KW-1185">Reference proteome</keyword>
<protein>
    <submittedName>
        <fullName evidence="1">Uncharacterized protein</fullName>
    </submittedName>
</protein>
<reference evidence="1 2" key="1">
    <citation type="submission" date="2019-01" db="EMBL/GenBank/DDBJ databases">
        <authorList>
            <person name="Chen W.-M."/>
        </authorList>
    </citation>
    <scope>NUCLEOTIDE SEQUENCE [LARGE SCALE GENOMIC DNA]</scope>
    <source>
        <strain evidence="1 2">FSY-9</strain>
    </source>
</reference>
<accession>A0A437NCS3</accession>
<dbReference type="AlphaFoldDB" id="A0A437NCS3"/>
<dbReference type="Proteomes" id="UP000282837">
    <property type="component" value="Unassembled WGS sequence"/>
</dbReference>
<sequence length="148" mass="15702">MSQGNKTLREWMHALDGLGMAIAGSDERHEADLIRLFHDLVCHSPTPMLVLGLATPSTARLESLLDLEATDSAVLSFIGPDMGFCLSRGSEGDHLASVILPHRQEETTAAGATLALACLCALTQALANASPAMRSDKGDMMSQSSMLH</sequence>
<dbReference type="RefSeq" id="WP_127705361.1">
    <property type="nucleotide sequence ID" value="NZ_SACO01000001.1"/>
</dbReference>
<organism evidence="1 2">
    <name type="scientific">Novosphingobium umbonatum</name>
    <dbReference type="NCBI Taxonomy" id="1908524"/>
    <lineage>
        <taxon>Bacteria</taxon>
        <taxon>Pseudomonadati</taxon>
        <taxon>Pseudomonadota</taxon>
        <taxon>Alphaproteobacteria</taxon>
        <taxon>Sphingomonadales</taxon>
        <taxon>Sphingomonadaceae</taxon>
        <taxon>Novosphingobium</taxon>
    </lineage>
</organism>
<evidence type="ECO:0000313" key="2">
    <source>
        <dbReference type="Proteomes" id="UP000282837"/>
    </source>
</evidence>
<dbReference type="EMBL" id="SACO01000001">
    <property type="protein sequence ID" value="RVU07734.1"/>
    <property type="molecule type" value="Genomic_DNA"/>
</dbReference>
<proteinExistence type="predicted"/>
<gene>
    <name evidence="1" type="ORF">EOE18_01210</name>
</gene>
<dbReference type="OrthoDB" id="7505605at2"/>
<name>A0A437NCS3_9SPHN</name>
<comment type="caution">
    <text evidence="1">The sequence shown here is derived from an EMBL/GenBank/DDBJ whole genome shotgun (WGS) entry which is preliminary data.</text>
</comment>
<evidence type="ECO:0000313" key="1">
    <source>
        <dbReference type="EMBL" id="RVU07734.1"/>
    </source>
</evidence>